<dbReference type="EMBL" id="DQ663133">
    <property type="protein sequence ID" value="ABR20299.1"/>
    <property type="molecule type" value="mRNA"/>
</dbReference>
<name>A6MAN8_9PEZI</name>
<reference evidence="1" key="1">
    <citation type="submission" date="2006-05" db="EMBL/GenBank/DDBJ databases">
        <title>Patterns of diversity and the occurrence of recombination in lineages of the clonal fungus Colletotrichum cereale as revealed by RIP-mutated transposable elements.</title>
        <authorList>
            <person name="Crouch J.A."/>
            <person name="Glasheen B.M."/>
            <person name="Giunta M.A."/>
            <person name="Uddin W."/>
            <person name="Clarke B.B."/>
            <person name="Hillman B.I."/>
        </authorList>
    </citation>
    <scope>NUCLEOTIDE SEQUENCE</scope>
    <source>
        <strain evidence="1">KS-20B-DGU</strain>
    </source>
</reference>
<sequence>HQQAATHRRLEFIELYIEGHECDLVAEASSCWIPAVAAYHPG</sequence>
<accession>A6MAN8</accession>
<dbReference type="AlphaFoldDB" id="A6MAN8"/>
<protein>
    <submittedName>
        <fullName evidence="1">Uncharacterized protein</fullName>
    </submittedName>
</protein>
<evidence type="ECO:0000313" key="1">
    <source>
        <dbReference type="EMBL" id="ABR20299.1"/>
    </source>
</evidence>
<feature type="non-terminal residue" evidence="1">
    <location>
        <position position="42"/>
    </location>
</feature>
<proteinExistence type="evidence at transcript level"/>
<organism evidence="1">
    <name type="scientific">Colletotrichum cereale</name>
    <dbReference type="NCBI Taxonomy" id="343994"/>
    <lineage>
        <taxon>Eukaryota</taxon>
        <taxon>Fungi</taxon>
        <taxon>Dikarya</taxon>
        <taxon>Ascomycota</taxon>
        <taxon>Pezizomycotina</taxon>
        <taxon>Sordariomycetes</taxon>
        <taxon>Hypocreomycetidae</taxon>
        <taxon>Glomerellales</taxon>
        <taxon>Glomerellaceae</taxon>
        <taxon>Colletotrichum</taxon>
        <taxon>Colletotrichum graminicola species complex</taxon>
    </lineage>
</organism>
<feature type="non-terminal residue" evidence="1">
    <location>
        <position position="1"/>
    </location>
</feature>